<dbReference type="RefSeq" id="WP_256619387.1">
    <property type="nucleotide sequence ID" value="NZ_JANIBC010000005.1"/>
</dbReference>
<sequence>MTSTYLSYLTFERNYGRPLEPIDTAEAEGRRDLEAEEAYFRAKIGSVSTGAELIADERLLNYALTAFGLSDKADDPELIQQILDEGVFDPFSADAKLEQTGTNEIDTLAKAFWFSDDLVFDFEKQNAIDTVASRFATRTQLTGAALTEAITYFRNNVGSLTTGKQLVQDDKLLAVALTAYGLGGEQENRELIGRALDAGFYNPSAGDLAEESLANTARDSRYGIFARAFAFAEVGHGNVRNPKFLDSVVSNYNRETLKAEAKAAQDTGRQLPLAKFNEREIQYFRENIGNVSSAEELLADERLYRFALTAFDLESQVDSRALVKKVLEEGVADPDSLANKLVDKKFRDFARAFAFAESGDRNVRNPNFAEEVIGKYRRVKLEGDAGEDNIGVRLAAYFDRKAPGLTSWFSVLGDKALREVIFTALDLPDEMQRTNPDKLAEIFEDRLDLDELKDPEGRKKFLQRFTLLYDIRNGAPGQVSNTLALYGIDPTLDAGGGAGGIVSIDPATLGATFF</sequence>
<proteinExistence type="predicted"/>
<dbReference type="InterPro" id="IPR010626">
    <property type="entry name" value="DUF1217"/>
</dbReference>
<accession>A0A9X2L9L8</accession>
<reference evidence="1" key="1">
    <citation type="submission" date="2022-07" db="EMBL/GenBank/DDBJ databases">
        <title>Parvularcula maris sp. nov., an algicidal bacterium isolated from seawater.</title>
        <authorList>
            <person name="Li F."/>
        </authorList>
    </citation>
    <scope>NUCLEOTIDE SEQUENCE</scope>
    <source>
        <strain evidence="1">BGMRC 0090</strain>
    </source>
</reference>
<protein>
    <submittedName>
        <fullName evidence="1">DUF1217 domain-containing protein</fullName>
    </submittedName>
</protein>
<dbReference type="Proteomes" id="UP001142610">
    <property type="component" value="Unassembled WGS sequence"/>
</dbReference>
<gene>
    <name evidence="1" type="ORF">NOG11_08840</name>
</gene>
<organism evidence="1 2">
    <name type="scientific">Parvularcula maris</name>
    <dbReference type="NCBI Taxonomy" id="2965077"/>
    <lineage>
        <taxon>Bacteria</taxon>
        <taxon>Pseudomonadati</taxon>
        <taxon>Pseudomonadota</taxon>
        <taxon>Alphaproteobacteria</taxon>
        <taxon>Parvularculales</taxon>
        <taxon>Parvularculaceae</taxon>
        <taxon>Parvularcula</taxon>
    </lineage>
</organism>
<dbReference type="SUPFAM" id="SSF158837">
    <property type="entry name" value="AGR C 984p-like"/>
    <property type="match status" value="3"/>
</dbReference>
<keyword evidence="2" id="KW-1185">Reference proteome</keyword>
<evidence type="ECO:0000313" key="1">
    <source>
        <dbReference type="EMBL" id="MCQ8185501.1"/>
    </source>
</evidence>
<dbReference type="Pfam" id="PF06748">
    <property type="entry name" value="DUF1217"/>
    <property type="match status" value="2"/>
</dbReference>
<evidence type="ECO:0000313" key="2">
    <source>
        <dbReference type="Proteomes" id="UP001142610"/>
    </source>
</evidence>
<name>A0A9X2L9L8_9PROT</name>
<dbReference type="AlphaFoldDB" id="A0A9X2L9L8"/>
<comment type="caution">
    <text evidence="1">The sequence shown here is derived from an EMBL/GenBank/DDBJ whole genome shotgun (WGS) entry which is preliminary data.</text>
</comment>
<dbReference type="InterPro" id="IPR023157">
    <property type="entry name" value="AGR-C-984p-like_sf"/>
</dbReference>
<dbReference type="Gene3D" id="1.10.3700.10">
    <property type="entry name" value="AGR C 984p-like"/>
    <property type="match status" value="3"/>
</dbReference>
<dbReference type="EMBL" id="JANIBC010000005">
    <property type="protein sequence ID" value="MCQ8185501.1"/>
    <property type="molecule type" value="Genomic_DNA"/>
</dbReference>